<dbReference type="RefSeq" id="WP_386808040.1">
    <property type="nucleotide sequence ID" value="NZ_JBHTMV010000003.1"/>
</dbReference>
<evidence type="ECO:0000313" key="1">
    <source>
        <dbReference type="EMBL" id="MFD1293056.1"/>
    </source>
</evidence>
<keyword evidence="2" id="KW-1185">Reference proteome</keyword>
<dbReference type="EMBL" id="JBHTMV010000003">
    <property type="protein sequence ID" value="MFD1293056.1"/>
    <property type="molecule type" value="Genomic_DNA"/>
</dbReference>
<name>A0ABW3WMY6_9FLAO</name>
<evidence type="ECO:0000313" key="2">
    <source>
        <dbReference type="Proteomes" id="UP001597241"/>
    </source>
</evidence>
<protein>
    <recommendedName>
        <fullName evidence="3">Lipoprotein</fullName>
    </recommendedName>
</protein>
<proteinExistence type="predicted"/>
<comment type="caution">
    <text evidence="1">The sequence shown here is derived from an EMBL/GenBank/DDBJ whole genome shotgun (WGS) entry which is preliminary data.</text>
</comment>
<gene>
    <name evidence="1" type="ORF">ACFQ5N_04320</name>
</gene>
<evidence type="ECO:0008006" key="3">
    <source>
        <dbReference type="Google" id="ProtNLM"/>
    </source>
</evidence>
<dbReference type="Proteomes" id="UP001597241">
    <property type="component" value="Unassembled WGS sequence"/>
</dbReference>
<sequence length="108" mass="12556">MKVTFFFKCFILVFAVLLFQGCKVYHTQKVTLEEAIAAKQKVKVLMWDKKFTFCKLIYIDNQLYGTHKITSTTAKKLDNLMVGCSLDGKTAKFKLNELEIQEIYLCKK</sequence>
<accession>A0ABW3WMY6</accession>
<dbReference type="PROSITE" id="PS51257">
    <property type="entry name" value="PROKAR_LIPOPROTEIN"/>
    <property type="match status" value="1"/>
</dbReference>
<organism evidence="1 2">
    <name type="scientific">Lutibacter holmesii</name>
    <dbReference type="NCBI Taxonomy" id="1137985"/>
    <lineage>
        <taxon>Bacteria</taxon>
        <taxon>Pseudomonadati</taxon>
        <taxon>Bacteroidota</taxon>
        <taxon>Flavobacteriia</taxon>
        <taxon>Flavobacteriales</taxon>
        <taxon>Flavobacteriaceae</taxon>
        <taxon>Lutibacter</taxon>
    </lineage>
</organism>
<reference evidence="2" key="1">
    <citation type="journal article" date="2019" name="Int. J. Syst. Evol. Microbiol.">
        <title>The Global Catalogue of Microorganisms (GCM) 10K type strain sequencing project: providing services to taxonomists for standard genome sequencing and annotation.</title>
        <authorList>
            <consortium name="The Broad Institute Genomics Platform"/>
            <consortium name="The Broad Institute Genome Sequencing Center for Infectious Disease"/>
            <person name="Wu L."/>
            <person name="Ma J."/>
        </authorList>
    </citation>
    <scope>NUCLEOTIDE SEQUENCE [LARGE SCALE GENOMIC DNA]</scope>
    <source>
        <strain evidence="2">CCUG 62221</strain>
    </source>
</reference>